<feature type="domain" description="PARP catalytic" evidence="2">
    <location>
        <begin position="29"/>
        <end position="100"/>
    </location>
</feature>
<dbReference type="GeneTree" id="ENSGT00940000164445"/>
<feature type="domain" description="PARP catalytic" evidence="2">
    <location>
        <begin position="196"/>
        <end position="276"/>
    </location>
</feature>
<comment type="similarity">
    <text evidence="1">Belongs to the ARTD/PARP family.</text>
</comment>
<dbReference type="AlphaFoldDB" id="A0A8P4GGS5"/>
<evidence type="ECO:0000256" key="1">
    <source>
        <dbReference type="ARBA" id="ARBA00024347"/>
    </source>
</evidence>
<dbReference type="PANTHER" id="PTHR36542">
    <property type="entry name" value="GIG2-LIKE PROTEIN DRED-RELATED"/>
    <property type="match status" value="1"/>
</dbReference>
<accession>A0A8P4GGS5</accession>
<dbReference type="GO" id="GO:0003950">
    <property type="term" value="F:NAD+ poly-ADP-ribosyltransferase activity"/>
    <property type="evidence" value="ECO:0007669"/>
    <property type="project" value="InterPro"/>
</dbReference>
<evidence type="ECO:0000313" key="3">
    <source>
        <dbReference type="Ensembl" id="ENSDLAP00005080412.1"/>
    </source>
</evidence>
<reference evidence="3" key="1">
    <citation type="submission" date="2025-08" db="UniProtKB">
        <authorList>
            <consortium name="Ensembl"/>
        </authorList>
    </citation>
    <scope>IDENTIFICATION</scope>
</reference>
<dbReference type="PANTHER" id="PTHR36542:SF2">
    <property type="entry name" value="GIG2-LIKE PROTEIN DRED-RELATED"/>
    <property type="match status" value="1"/>
</dbReference>
<evidence type="ECO:0000313" key="4">
    <source>
        <dbReference type="Proteomes" id="UP000694389"/>
    </source>
</evidence>
<dbReference type="FunFam" id="3.90.175.10:FF:000001">
    <property type="entry name" value="Grass carp reovirus (GCRV)-induced gene 2e"/>
    <property type="match status" value="1"/>
</dbReference>
<dbReference type="Gene3D" id="3.90.175.10">
    <property type="entry name" value="Diphtheria Toxin, domain 1"/>
    <property type="match status" value="2"/>
</dbReference>
<name>A0A8P4GGS5_DICLA</name>
<keyword evidence="4" id="KW-1185">Reference proteome</keyword>
<dbReference type="Ensembl" id="ENSDLAT00005079082.1">
    <property type="protein sequence ID" value="ENSDLAP00005080412.1"/>
    <property type="gene ID" value="ENSDLAG00005030813.1"/>
</dbReference>
<dbReference type="SUPFAM" id="SSF56399">
    <property type="entry name" value="ADP-ribosylation"/>
    <property type="match status" value="2"/>
</dbReference>
<dbReference type="InterPro" id="IPR012317">
    <property type="entry name" value="Poly(ADP-ribose)pol_cat_dom"/>
</dbReference>
<protein>
    <recommendedName>
        <fullName evidence="2">PARP catalytic domain-containing protein</fullName>
    </recommendedName>
</protein>
<dbReference type="GO" id="GO:0005737">
    <property type="term" value="C:cytoplasm"/>
    <property type="evidence" value="ECO:0007669"/>
    <property type="project" value="TreeGrafter"/>
</dbReference>
<dbReference type="Pfam" id="PF00644">
    <property type="entry name" value="PARP"/>
    <property type="match status" value="2"/>
</dbReference>
<organism evidence="3 4">
    <name type="scientific">Dicentrarchus labrax</name>
    <name type="common">European seabass</name>
    <name type="synonym">Morone labrax</name>
    <dbReference type="NCBI Taxonomy" id="13489"/>
    <lineage>
        <taxon>Eukaryota</taxon>
        <taxon>Metazoa</taxon>
        <taxon>Chordata</taxon>
        <taxon>Craniata</taxon>
        <taxon>Vertebrata</taxon>
        <taxon>Euteleostomi</taxon>
        <taxon>Actinopterygii</taxon>
        <taxon>Neopterygii</taxon>
        <taxon>Teleostei</taxon>
        <taxon>Neoteleostei</taxon>
        <taxon>Acanthomorphata</taxon>
        <taxon>Eupercaria</taxon>
        <taxon>Moronidae</taxon>
        <taxon>Dicentrarchus</taxon>
    </lineage>
</organism>
<dbReference type="Proteomes" id="UP000694389">
    <property type="component" value="Unassembled WGS sequence"/>
</dbReference>
<evidence type="ECO:0000259" key="2">
    <source>
        <dbReference type="Pfam" id="PF00644"/>
    </source>
</evidence>
<proteinExistence type="inferred from homology"/>
<sequence>MQYQWPEDDDFDLPTGVLRLDLPEPVSGRRYIMYHGTCRKTVKSILASGFRLSEDGMLGRGVYLSRDLDKASRYPLDHCESDKVVIKVIVDVGKVKAINYQGHPLQTTWHDDGYDTAWVPPKCGMVPSGLEEDCVWDPRRIQIIGTIHPHQVQASGGSLGYHVEASGGSPEYQWVEDDFELPAGVGRLDLPEPVSGKTYVMYHGTTRQNAQSIKASGFRQSADGMLGRGVYLSRDLEKASHYPIDHPESDRVVIKVQVNVGKVITIKRQGHPLQKTWHDHGYDTAWVPPKCGMVPSGLEENCVWDPQSNPDS</sequence>
<reference evidence="3" key="2">
    <citation type="submission" date="2025-09" db="UniProtKB">
        <authorList>
            <consortium name="Ensembl"/>
        </authorList>
    </citation>
    <scope>IDENTIFICATION</scope>
</reference>